<dbReference type="PATRIC" id="fig|880157.4.peg.651"/>
<evidence type="ECO:0000313" key="4">
    <source>
        <dbReference type="EMBL" id="KMJ46557.1"/>
    </source>
</evidence>
<dbReference type="PANTHER" id="PTHR31223">
    <property type="entry name" value="LOG FAMILY PROTEIN YJL055W"/>
    <property type="match status" value="1"/>
</dbReference>
<organism evidence="4 5">
    <name type="scientific">Xenorhabdus khoisanae</name>
    <dbReference type="NCBI Taxonomy" id="880157"/>
    <lineage>
        <taxon>Bacteria</taxon>
        <taxon>Pseudomonadati</taxon>
        <taxon>Pseudomonadota</taxon>
        <taxon>Gammaproteobacteria</taxon>
        <taxon>Enterobacterales</taxon>
        <taxon>Morganellaceae</taxon>
        <taxon>Xenorhabdus</taxon>
    </lineage>
</organism>
<dbReference type="InterPro" id="IPR005269">
    <property type="entry name" value="LOG"/>
</dbReference>
<protein>
    <recommendedName>
        <fullName evidence="3">Cytokinin riboside 5'-monophosphate phosphoribohydrolase</fullName>
        <ecNumber evidence="3">3.2.2.n1</ecNumber>
    </recommendedName>
</protein>
<dbReference type="OrthoDB" id="9801098at2"/>
<dbReference type="SUPFAM" id="SSF102405">
    <property type="entry name" value="MCP/YpsA-like"/>
    <property type="match status" value="1"/>
</dbReference>
<keyword evidence="3" id="KW-0378">Hydrolase</keyword>
<dbReference type="Pfam" id="PF03641">
    <property type="entry name" value="Lysine_decarbox"/>
    <property type="match status" value="1"/>
</dbReference>
<dbReference type="GO" id="GO:0008714">
    <property type="term" value="F:AMP nucleosidase activity"/>
    <property type="evidence" value="ECO:0007669"/>
    <property type="project" value="UniProtKB-EC"/>
</dbReference>
<dbReference type="AlphaFoldDB" id="A0A0J5FX96"/>
<dbReference type="PANTHER" id="PTHR31223:SF70">
    <property type="entry name" value="LOG FAMILY PROTEIN YJL055W"/>
    <property type="match status" value="1"/>
</dbReference>
<dbReference type="NCBIfam" id="TIGR00730">
    <property type="entry name" value="Rossman fold protein, TIGR00730 family"/>
    <property type="match status" value="1"/>
</dbReference>
<dbReference type="EMBL" id="LFCV01000017">
    <property type="protein sequence ID" value="KMJ46557.1"/>
    <property type="molecule type" value="Genomic_DNA"/>
</dbReference>
<comment type="similarity">
    <text evidence="2 3">Belongs to the LOG family.</text>
</comment>
<comment type="catalytic activity">
    <reaction evidence="1">
        <text>AMP + H2O = D-ribose 5-phosphate + adenine</text>
        <dbReference type="Rhea" id="RHEA:20129"/>
        <dbReference type="ChEBI" id="CHEBI:15377"/>
        <dbReference type="ChEBI" id="CHEBI:16708"/>
        <dbReference type="ChEBI" id="CHEBI:78346"/>
        <dbReference type="ChEBI" id="CHEBI:456215"/>
        <dbReference type="EC" id="3.2.2.4"/>
    </reaction>
</comment>
<keyword evidence="3" id="KW-0203">Cytokinin biosynthesis</keyword>
<gene>
    <name evidence="4" type="ORF">AB204_03130</name>
</gene>
<accession>A0A0J5FX96</accession>
<reference evidence="4 5" key="1">
    <citation type="submission" date="2015-06" db="EMBL/GenBank/DDBJ databases">
        <title>Draft Whole-Genome Sequence of the Entomopathogenic Bacterium Xenorhabdus khoisanae.</title>
        <authorList>
            <person name="Naidoo S."/>
            <person name="Featherston J."/>
            <person name="Gray V.M."/>
        </authorList>
    </citation>
    <scope>NUCLEOTIDE SEQUENCE [LARGE SCALE GENOMIC DNA]</scope>
    <source>
        <strain evidence="4 5">MCB</strain>
    </source>
</reference>
<dbReference type="InterPro" id="IPR031100">
    <property type="entry name" value="LOG_fam"/>
</dbReference>
<dbReference type="RefSeq" id="WP_047961924.1">
    <property type="nucleotide sequence ID" value="NZ_CAWMBG010000017.1"/>
</dbReference>
<dbReference type="GO" id="GO:0009691">
    <property type="term" value="P:cytokinin biosynthetic process"/>
    <property type="evidence" value="ECO:0007669"/>
    <property type="project" value="UniProtKB-UniRule"/>
</dbReference>
<proteinExistence type="inferred from homology"/>
<keyword evidence="5" id="KW-1185">Reference proteome</keyword>
<sequence>MKENTIKNAPEIKGSVKSIAVYCGSSLGISEIYKESAISFAKELVKRDITLVYGGASVGIMGTVADTVLKAGGKVIGVIPTLLEEREISHKNLSELHVVETMHQRKSKMIELAEGFVALPGGFGTLEEFSEVFTWSMIGLNSKPCGILNINQFYDPLISMIDRMADEQFLQEKYRHMAIVEQDPALLLDRFNDYIVPSVKTYSK</sequence>
<evidence type="ECO:0000256" key="3">
    <source>
        <dbReference type="RuleBase" id="RU363015"/>
    </source>
</evidence>
<evidence type="ECO:0000256" key="1">
    <source>
        <dbReference type="ARBA" id="ARBA00000274"/>
    </source>
</evidence>
<dbReference type="Proteomes" id="UP000036277">
    <property type="component" value="Unassembled WGS sequence"/>
</dbReference>
<name>A0A0J5FX96_9GAMM</name>
<dbReference type="STRING" id="880157.AB204_03130"/>
<evidence type="ECO:0000313" key="5">
    <source>
        <dbReference type="Proteomes" id="UP000036277"/>
    </source>
</evidence>
<dbReference type="Gene3D" id="3.40.50.450">
    <property type="match status" value="1"/>
</dbReference>
<evidence type="ECO:0000256" key="2">
    <source>
        <dbReference type="ARBA" id="ARBA00006763"/>
    </source>
</evidence>
<dbReference type="GO" id="GO:0005829">
    <property type="term" value="C:cytosol"/>
    <property type="evidence" value="ECO:0007669"/>
    <property type="project" value="TreeGrafter"/>
</dbReference>
<dbReference type="EC" id="3.2.2.n1" evidence="3"/>
<comment type="caution">
    <text evidence="4">The sequence shown here is derived from an EMBL/GenBank/DDBJ whole genome shotgun (WGS) entry which is preliminary data.</text>
</comment>